<proteinExistence type="predicted"/>
<evidence type="ECO:0000313" key="1">
    <source>
        <dbReference type="EMBL" id="OKY93592.1"/>
    </source>
</evidence>
<accession>A0A1Q6F4F2</accession>
<name>A0A1Q6F4F2_9BACT</name>
<reference evidence="1 2" key="1">
    <citation type="journal article" date="2016" name="Nat. Biotechnol.">
        <title>Measurement of bacterial replication rates in microbial communities.</title>
        <authorList>
            <person name="Brown C.T."/>
            <person name="Olm M.R."/>
            <person name="Thomas B.C."/>
            <person name="Banfield J.F."/>
        </authorList>
    </citation>
    <scope>NUCLEOTIDE SEQUENCE [LARGE SCALE GENOMIC DNA]</scope>
    <source>
        <strain evidence="1">CAG:67_53_122</strain>
    </source>
</reference>
<dbReference type="Proteomes" id="UP000187417">
    <property type="component" value="Unassembled WGS sequence"/>
</dbReference>
<organism evidence="1 2">
    <name type="scientific">Alistipes putredinis</name>
    <dbReference type="NCBI Taxonomy" id="28117"/>
    <lineage>
        <taxon>Bacteria</taxon>
        <taxon>Pseudomonadati</taxon>
        <taxon>Bacteroidota</taxon>
        <taxon>Bacteroidia</taxon>
        <taxon>Bacteroidales</taxon>
        <taxon>Rikenellaceae</taxon>
        <taxon>Alistipes</taxon>
    </lineage>
</organism>
<gene>
    <name evidence="1" type="ORF">BHV66_08005</name>
</gene>
<sequence>MDDTPLDELARNDRVFEKKFQALIHQPTAEGFVIYIDGDHEHHSYWRLIDDKLYLDHTIRKSDYSEIDFSGIFVRDHTGYYPATFYSGTLPISGIFYQDGTKPIFVFEEGRLTYTNWTYPSFPCPSPMLGDPLFLHFDYMQFAQFTDGLWTCWMRILPDPSGNPITIQPLIVAHKSGIIDASDAAKKRLKTAIADSLKTVDFICDVNFSRGSIQAVLKTFEIPRPILYRKEIRKNGRRLVGYENATGRPIVPFGKYARCHTPIISENRIGIVETDEGKFIAIDHTGKKLFEIMFQSPVLSVEDLFRYGYFIYVTRNGRQGVATISGLRYTQPTHKPIDLSDVDRDVIKALIH</sequence>
<comment type="caution">
    <text evidence="1">The sequence shown here is derived from an EMBL/GenBank/DDBJ whole genome shotgun (WGS) entry which is preliminary data.</text>
</comment>
<protein>
    <submittedName>
        <fullName evidence="1">Uncharacterized protein</fullName>
    </submittedName>
</protein>
<dbReference type="AlphaFoldDB" id="A0A1Q6F4F2"/>
<dbReference type="EMBL" id="MNQH01000033">
    <property type="protein sequence ID" value="OKY93592.1"/>
    <property type="molecule type" value="Genomic_DNA"/>
</dbReference>
<evidence type="ECO:0000313" key="2">
    <source>
        <dbReference type="Proteomes" id="UP000187417"/>
    </source>
</evidence>
<dbReference type="STRING" id="28117.BHV66_08005"/>